<sequence>MTIKSSGQPPEFVSSSMRVGTLERAPPTSYYTHQDHCTSPLPSQNTWQSHNICTSTTSHQPPHLITSNIALPPSNLLKRKVTKKELELFAKRLRIAARGPKLVFFDPETVALIPQSSLEYFILKERQKTEDEEVEYNKNLIAVKINNLACEWLMVGFYGPPYPSKKKKAWENLMALLEAHNGPWMCFGDFNFVLNESKALGGKKGSSSTNFLKDLMFEVGATDLGYSGENTLGRKVNGEMPQLKEDWTEELQTSPGGLHIRKLHYPISACHWAATRDALKKWNKEVFGKCQDRINGIMRRIKDIQMKALWAIKSSLIDPCGNLSDWDQGDPWHNLPYM</sequence>
<proteinExistence type="predicted"/>
<evidence type="ECO:0000313" key="2">
    <source>
        <dbReference type="Proteomes" id="UP000237347"/>
    </source>
</evidence>
<gene>
    <name evidence="1" type="ORF">CFP56_010610</name>
</gene>
<name>A0AAW0L1L1_QUESU</name>
<dbReference type="Gene3D" id="3.60.10.10">
    <property type="entry name" value="Endonuclease/exonuclease/phosphatase"/>
    <property type="match status" value="1"/>
</dbReference>
<organism evidence="1 2">
    <name type="scientific">Quercus suber</name>
    <name type="common">Cork oak</name>
    <dbReference type="NCBI Taxonomy" id="58331"/>
    <lineage>
        <taxon>Eukaryota</taxon>
        <taxon>Viridiplantae</taxon>
        <taxon>Streptophyta</taxon>
        <taxon>Embryophyta</taxon>
        <taxon>Tracheophyta</taxon>
        <taxon>Spermatophyta</taxon>
        <taxon>Magnoliopsida</taxon>
        <taxon>eudicotyledons</taxon>
        <taxon>Gunneridae</taxon>
        <taxon>Pentapetalae</taxon>
        <taxon>rosids</taxon>
        <taxon>fabids</taxon>
        <taxon>Fagales</taxon>
        <taxon>Fagaceae</taxon>
        <taxon>Quercus</taxon>
    </lineage>
</organism>
<dbReference type="SUPFAM" id="SSF56219">
    <property type="entry name" value="DNase I-like"/>
    <property type="match status" value="1"/>
</dbReference>
<comment type="caution">
    <text evidence="1">The sequence shown here is derived from an EMBL/GenBank/DDBJ whole genome shotgun (WGS) entry which is preliminary data.</text>
</comment>
<protein>
    <submittedName>
        <fullName evidence="1">Uncharacterized protein</fullName>
    </submittedName>
</protein>
<accession>A0AAW0L1L1</accession>
<dbReference type="InterPro" id="IPR036691">
    <property type="entry name" value="Endo/exonu/phosph_ase_sf"/>
</dbReference>
<dbReference type="Proteomes" id="UP000237347">
    <property type="component" value="Unassembled WGS sequence"/>
</dbReference>
<keyword evidence="2" id="KW-1185">Reference proteome</keyword>
<reference evidence="1 2" key="1">
    <citation type="journal article" date="2018" name="Sci. Data">
        <title>The draft genome sequence of cork oak.</title>
        <authorList>
            <person name="Ramos A.M."/>
            <person name="Usie A."/>
            <person name="Barbosa P."/>
            <person name="Barros P.M."/>
            <person name="Capote T."/>
            <person name="Chaves I."/>
            <person name="Simoes F."/>
            <person name="Abreu I."/>
            <person name="Carrasquinho I."/>
            <person name="Faro C."/>
            <person name="Guimaraes J.B."/>
            <person name="Mendonca D."/>
            <person name="Nobrega F."/>
            <person name="Rodrigues L."/>
            <person name="Saibo N.J.M."/>
            <person name="Varela M.C."/>
            <person name="Egas C."/>
            <person name="Matos J."/>
            <person name="Miguel C.M."/>
            <person name="Oliveira M.M."/>
            <person name="Ricardo C.P."/>
            <person name="Goncalves S."/>
        </authorList>
    </citation>
    <scope>NUCLEOTIDE SEQUENCE [LARGE SCALE GENOMIC DNA]</scope>
    <source>
        <strain evidence="2">cv. HL8</strain>
    </source>
</reference>
<dbReference type="EMBL" id="PKMF04000181">
    <property type="protein sequence ID" value="KAK7844681.1"/>
    <property type="molecule type" value="Genomic_DNA"/>
</dbReference>
<evidence type="ECO:0000313" key="1">
    <source>
        <dbReference type="EMBL" id="KAK7844681.1"/>
    </source>
</evidence>
<dbReference type="AlphaFoldDB" id="A0AAW0L1L1"/>